<organism evidence="1 2">
    <name type="scientific">Roseomonas indoligenes</name>
    <dbReference type="NCBI Taxonomy" id="2820811"/>
    <lineage>
        <taxon>Bacteria</taxon>
        <taxon>Pseudomonadati</taxon>
        <taxon>Pseudomonadota</taxon>
        <taxon>Alphaproteobacteria</taxon>
        <taxon>Acetobacterales</taxon>
        <taxon>Roseomonadaceae</taxon>
        <taxon>Roseomonas</taxon>
    </lineage>
</organism>
<comment type="caution">
    <text evidence="1">The sequence shown here is derived from an EMBL/GenBank/DDBJ whole genome shotgun (WGS) entry which is preliminary data.</text>
</comment>
<dbReference type="AlphaFoldDB" id="A0A940S6T8"/>
<dbReference type="RefSeq" id="WP_209375005.1">
    <property type="nucleotide sequence ID" value="NZ_JAGIZA010000009.1"/>
</dbReference>
<sequence length="141" mass="15688">MTTRRLLLAAALSGARPAAAQRDSRASFAAYWHDFRAAVLAGDMGAVTRMSRLPLESRGELDDEPVRRLTAATLPSAFRRLLRTVEDVRTNRTVLEVIRDTPEPTLDPRNSAPDQARVSSLAFARGRDGWRLVTIYRGPEE</sequence>
<proteinExistence type="predicted"/>
<accession>A0A940S6T8</accession>
<reference evidence="1" key="1">
    <citation type="submission" date="2021-03" db="EMBL/GenBank/DDBJ databases">
        <authorList>
            <person name="So Y."/>
        </authorList>
    </citation>
    <scope>NUCLEOTIDE SEQUENCE</scope>
    <source>
        <strain evidence="1">SG15</strain>
    </source>
</reference>
<dbReference type="EMBL" id="JAGIZA010000009">
    <property type="protein sequence ID" value="MBP0494260.1"/>
    <property type="molecule type" value="Genomic_DNA"/>
</dbReference>
<evidence type="ECO:0000313" key="1">
    <source>
        <dbReference type="EMBL" id="MBP0494260.1"/>
    </source>
</evidence>
<gene>
    <name evidence="1" type="ORF">J5Y10_15845</name>
</gene>
<name>A0A940S6T8_9PROT</name>
<keyword evidence="2" id="KW-1185">Reference proteome</keyword>
<dbReference type="Proteomes" id="UP000677537">
    <property type="component" value="Unassembled WGS sequence"/>
</dbReference>
<protein>
    <submittedName>
        <fullName evidence="1">Uncharacterized protein</fullName>
    </submittedName>
</protein>
<evidence type="ECO:0000313" key="2">
    <source>
        <dbReference type="Proteomes" id="UP000677537"/>
    </source>
</evidence>